<name>A0AA35U205_GEOBA</name>
<reference evidence="2" key="1">
    <citation type="submission" date="2023-03" db="EMBL/GenBank/DDBJ databases">
        <authorList>
            <person name="Steffen K."/>
            <person name="Cardenas P."/>
        </authorList>
    </citation>
    <scope>NUCLEOTIDE SEQUENCE</scope>
</reference>
<dbReference type="AlphaFoldDB" id="A0AA35U205"/>
<evidence type="ECO:0000259" key="1">
    <source>
        <dbReference type="Pfam" id="PF19031"/>
    </source>
</evidence>
<dbReference type="InterPro" id="IPR039151">
    <property type="entry name" value="INTU"/>
</dbReference>
<dbReference type="EMBL" id="CASHTH010004480">
    <property type="protein sequence ID" value="CAI8057904.1"/>
    <property type="molecule type" value="Genomic_DNA"/>
</dbReference>
<dbReference type="Proteomes" id="UP001174909">
    <property type="component" value="Unassembled WGS sequence"/>
</dbReference>
<dbReference type="PANTHER" id="PTHR21082:SF4">
    <property type="entry name" value="PROTEIN INTURNED"/>
    <property type="match status" value="1"/>
</dbReference>
<dbReference type="PANTHER" id="PTHR21082">
    <property type="entry name" value="PROTEIN INTURNED"/>
    <property type="match status" value="1"/>
</dbReference>
<dbReference type="Pfam" id="PF19031">
    <property type="entry name" value="Intu_longin_1"/>
    <property type="match status" value="1"/>
</dbReference>
<comment type="caution">
    <text evidence="2">The sequence shown here is derived from an EMBL/GenBank/DDBJ whole genome shotgun (WGS) entry which is preliminary data.</text>
</comment>
<dbReference type="GO" id="GO:0060271">
    <property type="term" value="P:cilium assembly"/>
    <property type="evidence" value="ECO:0007669"/>
    <property type="project" value="InterPro"/>
</dbReference>
<dbReference type="InterPro" id="IPR043987">
    <property type="entry name" value="CCZ1/INTU/HSP4_longin_1"/>
</dbReference>
<evidence type="ECO:0000313" key="3">
    <source>
        <dbReference type="Proteomes" id="UP001174909"/>
    </source>
</evidence>
<protein>
    <submittedName>
        <fullName evidence="2">Protein inturned</fullName>
    </submittedName>
</protein>
<proteinExistence type="predicted"/>
<organism evidence="2 3">
    <name type="scientific">Geodia barretti</name>
    <name type="common">Barrett's horny sponge</name>
    <dbReference type="NCBI Taxonomy" id="519541"/>
    <lineage>
        <taxon>Eukaryota</taxon>
        <taxon>Metazoa</taxon>
        <taxon>Porifera</taxon>
        <taxon>Demospongiae</taxon>
        <taxon>Heteroscleromorpha</taxon>
        <taxon>Tetractinellida</taxon>
        <taxon>Astrophorina</taxon>
        <taxon>Geodiidae</taxon>
        <taxon>Geodia</taxon>
    </lineage>
</organism>
<dbReference type="GO" id="GO:0005929">
    <property type="term" value="C:cilium"/>
    <property type="evidence" value="ECO:0007669"/>
    <property type="project" value="TreeGrafter"/>
</dbReference>
<evidence type="ECO:0000313" key="2">
    <source>
        <dbReference type="EMBL" id="CAI8057904.1"/>
    </source>
</evidence>
<feature type="domain" description="CCZ1/INTU/HSP4 first Longin" evidence="1">
    <location>
        <begin position="114"/>
        <end position="224"/>
    </location>
</feature>
<dbReference type="GO" id="GO:0005737">
    <property type="term" value="C:cytoplasm"/>
    <property type="evidence" value="ECO:0007669"/>
    <property type="project" value="TreeGrafter"/>
</dbReference>
<dbReference type="GO" id="GO:0016192">
    <property type="term" value="P:vesicle-mediated transport"/>
    <property type="evidence" value="ECO:0007669"/>
    <property type="project" value="InterPro"/>
</dbReference>
<keyword evidence="3" id="KW-1185">Reference proteome</keyword>
<sequence length="399" mass="45104">MIPCYKEKLCPADIYKTVKRTVRHLVHFLCHSGDTILAINGHAVFLETANSILRAQSREVELVFIVKKRTHVGSTFTSTPAHHHLLTSSRHGNLVRLVSGKETTSSRHHRHSPPFLFLCLTLDTKEEDPADKDILYCYPTEARDWSTASGEGVRSEEVRSEEVTALLMKLRGVFLTLSDVMGSITADSHSCSTVEVRGRPFHCAHVQRGKEVLLLALPASLLPRHLLLATTIRLEHTLRLLFHSPQSVFPPEDHSNVNHVLSLLFLHLSSHSPYPHWPHPLRISPLTGVIAAHSSEPYPVETVLRVSEALDELETATPSYHLTDLAHSPRTFFPRGSALFHQGRLVVSHLQLASLSKWLFSVNLIVFWRYRLSNQDPLLSYGERSICTSLQVLRLRMWK</sequence>
<dbReference type="GO" id="GO:0001736">
    <property type="term" value="P:establishment of planar polarity"/>
    <property type="evidence" value="ECO:0007669"/>
    <property type="project" value="InterPro"/>
</dbReference>
<gene>
    <name evidence="2" type="ORF">GBAR_LOCUS31513</name>
</gene>
<accession>A0AA35U205</accession>